<name>A0AA49GCL4_9BACT</name>
<dbReference type="Proteomes" id="UP001230496">
    <property type="component" value="Chromosome"/>
</dbReference>
<dbReference type="PANTHER" id="PTHR37805">
    <property type="entry name" value="CYTOPLASMIC PROTEIN-RELATED"/>
    <property type="match status" value="1"/>
</dbReference>
<dbReference type="KEGG" id="msaa:QYS49_13955"/>
<gene>
    <name evidence="1" type="ORF">QYS49_13955</name>
</gene>
<sequence length="156" mass="18440">MTNNDILKRIRYIFDYSDEQMIAIFDSADYKVTRSLVTDWLKSDDHEEFKEIYDDQLAIFLNGLINEKRGKKEGEQPKPEKILENNDILKKLKIALKLKTEDITAIFKLAGKPISPHEVTAFLRNPKQSQYRPFLDQYLRNFLNGLQIKFRDKRDA</sequence>
<dbReference type="RefSeq" id="WP_308348978.1">
    <property type="nucleotide sequence ID" value="NZ_CP129971.1"/>
</dbReference>
<dbReference type="InterPro" id="IPR009921">
    <property type="entry name" value="YehS-like"/>
</dbReference>
<dbReference type="EMBL" id="CP129971">
    <property type="protein sequence ID" value="WKK78057.1"/>
    <property type="molecule type" value="Genomic_DNA"/>
</dbReference>
<dbReference type="Pfam" id="PF07308">
    <property type="entry name" value="DUF1456"/>
    <property type="match status" value="2"/>
</dbReference>
<proteinExistence type="predicted"/>
<evidence type="ECO:0000313" key="2">
    <source>
        <dbReference type="Proteomes" id="UP001230496"/>
    </source>
</evidence>
<keyword evidence="2" id="KW-1185">Reference proteome</keyword>
<dbReference type="AlphaFoldDB" id="A0AA49GCL4"/>
<protein>
    <submittedName>
        <fullName evidence="1">DUF1456 family protein</fullName>
    </submittedName>
</protein>
<reference evidence="1 2" key="1">
    <citation type="submission" date="2023-08" db="EMBL/GenBank/DDBJ databases">
        <title>Comparative genomics and taxonomic characterization of three novel marine species of genus Marivirga.</title>
        <authorList>
            <person name="Muhammad N."/>
            <person name="Kim S.-G."/>
        </authorList>
    </citation>
    <scope>NUCLEOTIDE SEQUENCE [LARGE SCALE GENOMIC DNA]</scope>
    <source>
        <strain evidence="1 2">BDSF4-3</strain>
    </source>
</reference>
<organism evidence="1 2">
    <name type="scientific">Marivirga salinarum</name>
    <dbReference type="NCBI Taxonomy" id="3059078"/>
    <lineage>
        <taxon>Bacteria</taxon>
        <taxon>Pseudomonadati</taxon>
        <taxon>Bacteroidota</taxon>
        <taxon>Cytophagia</taxon>
        <taxon>Cytophagales</taxon>
        <taxon>Marivirgaceae</taxon>
        <taxon>Marivirga</taxon>
    </lineage>
</organism>
<dbReference type="PANTHER" id="PTHR37805:SF1">
    <property type="entry name" value="CYTOPLASMIC PROTEIN"/>
    <property type="match status" value="1"/>
</dbReference>
<evidence type="ECO:0000313" key="1">
    <source>
        <dbReference type="EMBL" id="WKK78057.1"/>
    </source>
</evidence>
<accession>A0AA49GCL4</accession>